<dbReference type="Proteomes" id="UP000222542">
    <property type="component" value="Unassembled WGS sequence"/>
</dbReference>
<evidence type="ECO:0000313" key="3">
    <source>
        <dbReference type="Proteomes" id="UP000222542"/>
    </source>
</evidence>
<feature type="domain" description="F-box associated beta-propeller type 1" evidence="1">
    <location>
        <begin position="4"/>
        <end position="141"/>
    </location>
</feature>
<dbReference type="InterPro" id="IPR017451">
    <property type="entry name" value="F-box-assoc_interact_dom"/>
</dbReference>
<dbReference type="OMA" id="HWITTSE"/>
<keyword evidence="3" id="KW-1185">Reference proteome</keyword>
<reference evidence="2 3" key="2">
    <citation type="journal article" date="2017" name="Genome Biol.">
        <title>New reference genome sequences of hot pepper reveal the massive evolution of plant disease-resistance genes by retroduplication.</title>
        <authorList>
            <person name="Kim S."/>
            <person name="Park J."/>
            <person name="Yeom S.I."/>
            <person name="Kim Y.M."/>
            <person name="Seo E."/>
            <person name="Kim K.T."/>
            <person name="Kim M.S."/>
            <person name="Lee J.M."/>
            <person name="Cheong K."/>
            <person name="Shin H.S."/>
            <person name="Kim S.B."/>
            <person name="Han K."/>
            <person name="Lee J."/>
            <person name="Park M."/>
            <person name="Lee H.A."/>
            <person name="Lee H.Y."/>
            <person name="Lee Y."/>
            <person name="Oh S."/>
            <person name="Lee J.H."/>
            <person name="Choi E."/>
            <person name="Choi E."/>
            <person name="Lee S.E."/>
            <person name="Jeon J."/>
            <person name="Kim H."/>
            <person name="Choi G."/>
            <person name="Song H."/>
            <person name="Lee J."/>
            <person name="Lee S.C."/>
            <person name="Kwon J.K."/>
            <person name="Lee H.Y."/>
            <person name="Koo N."/>
            <person name="Hong Y."/>
            <person name="Kim R.W."/>
            <person name="Kang W.H."/>
            <person name="Huh J.H."/>
            <person name="Kang B.C."/>
            <person name="Yang T.J."/>
            <person name="Lee Y.H."/>
            <person name="Bennetzen J.L."/>
            <person name="Choi D."/>
        </authorList>
    </citation>
    <scope>NUCLEOTIDE SEQUENCE [LARGE SCALE GENOMIC DNA]</scope>
    <source>
        <strain evidence="3">cv. CM334</strain>
    </source>
</reference>
<evidence type="ECO:0000259" key="1">
    <source>
        <dbReference type="Pfam" id="PF07734"/>
    </source>
</evidence>
<dbReference type="AlphaFoldDB" id="A0A2G3AIG5"/>
<sequence length="148" mass="17361">MDPSNTILFNPSTRKCRLLPSSPFDVPNGYYRSIECGGFALDSIVNDFKDFRISRVYMEDRYGYPEEGEKKVEVYEIGIDIWRELDHVDNNLPRLFWLTSSILYKGTYHWITTSEELDQMILCFDVGTEIFRSMKTPYTNRFSNGKVP</sequence>
<dbReference type="NCBIfam" id="TIGR01640">
    <property type="entry name" value="F_box_assoc_1"/>
    <property type="match status" value="1"/>
</dbReference>
<gene>
    <name evidence="2" type="ORF">T459_01904</name>
</gene>
<dbReference type="InterPro" id="IPR050796">
    <property type="entry name" value="SCF_F-box_component"/>
</dbReference>
<dbReference type="Gramene" id="PHT94022">
    <property type="protein sequence ID" value="PHT94022"/>
    <property type="gene ID" value="T459_01904"/>
</dbReference>
<name>A0A2G3AIG5_CAPAN</name>
<dbReference type="PANTHER" id="PTHR31672:SF13">
    <property type="entry name" value="F-BOX PROTEIN CPR30-LIKE"/>
    <property type="match status" value="1"/>
</dbReference>
<organism evidence="2 3">
    <name type="scientific">Capsicum annuum</name>
    <name type="common">Capsicum pepper</name>
    <dbReference type="NCBI Taxonomy" id="4072"/>
    <lineage>
        <taxon>Eukaryota</taxon>
        <taxon>Viridiplantae</taxon>
        <taxon>Streptophyta</taxon>
        <taxon>Embryophyta</taxon>
        <taxon>Tracheophyta</taxon>
        <taxon>Spermatophyta</taxon>
        <taxon>Magnoliopsida</taxon>
        <taxon>eudicotyledons</taxon>
        <taxon>Gunneridae</taxon>
        <taxon>Pentapetalae</taxon>
        <taxon>asterids</taxon>
        <taxon>lamiids</taxon>
        <taxon>Solanales</taxon>
        <taxon>Solanaceae</taxon>
        <taxon>Solanoideae</taxon>
        <taxon>Capsiceae</taxon>
        <taxon>Capsicum</taxon>
    </lineage>
</organism>
<dbReference type="EMBL" id="AYRZ02000001">
    <property type="protein sequence ID" value="PHT94022.1"/>
    <property type="molecule type" value="Genomic_DNA"/>
</dbReference>
<evidence type="ECO:0000313" key="2">
    <source>
        <dbReference type="EMBL" id="PHT94022.1"/>
    </source>
</evidence>
<dbReference type="InterPro" id="IPR006527">
    <property type="entry name" value="F-box-assoc_dom_typ1"/>
</dbReference>
<accession>A0A2G3AIG5</accession>
<reference evidence="2 3" key="1">
    <citation type="journal article" date="2014" name="Nat. Genet.">
        <title>Genome sequence of the hot pepper provides insights into the evolution of pungency in Capsicum species.</title>
        <authorList>
            <person name="Kim S."/>
            <person name="Park M."/>
            <person name="Yeom S.I."/>
            <person name="Kim Y.M."/>
            <person name="Lee J.M."/>
            <person name="Lee H.A."/>
            <person name="Seo E."/>
            <person name="Choi J."/>
            <person name="Cheong K."/>
            <person name="Kim K.T."/>
            <person name="Jung K."/>
            <person name="Lee G.W."/>
            <person name="Oh S.K."/>
            <person name="Bae C."/>
            <person name="Kim S.B."/>
            <person name="Lee H.Y."/>
            <person name="Kim S.Y."/>
            <person name="Kim M.S."/>
            <person name="Kang B.C."/>
            <person name="Jo Y.D."/>
            <person name="Yang H.B."/>
            <person name="Jeong H.J."/>
            <person name="Kang W.H."/>
            <person name="Kwon J.K."/>
            <person name="Shin C."/>
            <person name="Lim J.Y."/>
            <person name="Park J.H."/>
            <person name="Huh J.H."/>
            <person name="Kim J.S."/>
            <person name="Kim B.D."/>
            <person name="Cohen O."/>
            <person name="Paran I."/>
            <person name="Suh M.C."/>
            <person name="Lee S.B."/>
            <person name="Kim Y.K."/>
            <person name="Shin Y."/>
            <person name="Noh S.J."/>
            <person name="Park J."/>
            <person name="Seo Y.S."/>
            <person name="Kwon S.Y."/>
            <person name="Kim H.A."/>
            <person name="Park J.M."/>
            <person name="Kim H.J."/>
            <person name="Choi S.B."/>
            <person name="Bosland P.W."/>
            <person name="Reeves G."/>
            <person name="Jo S.H."/>
            <person name="Lee B.W."/>
            <person name="Cho H.T."/>
            <person name="Choi H.S."/>
            <person name="Lee M.S."/>
            <person name="Yu Y."/>
            <person name="Do Choi Y."/>
            <person name="Park B.S."/>
            <person name="van Deynze A."/>
            <person name="Ashrafi H."/>
            <person name="Hill T."/>
            <person name="Kim W.T."/>
            <person name="Pai H.S."/>
            <person name="Ahn H.K."/>
            <person name="Yeam I."/>
            <person name="Giovannoni J.J."/>
            <person name="Rose J.K."/>
            <person name="Sorensen I."/>
            <person name="Lee S.J."/>
            <person name="Kim R.W."/>
            <person name="Choi I.Y."/>
            <person name="Choi B.S."/>
            <person name="Lim J.S."/>
            <person name="Lee Y.H."/>
            <person name="Choi D."/>
        </authorList>
    </citation>
    <scope>NUCLEOTIDE SEQUENCE [LARGE SCALE GENOMIC DNA]</scope>
    <source>
        <strain evidence="3">cv. CM334</strain>
    </source>
</reference>
<proteinExistence type="predicted"/>
<comment type="caution">
    <text evidence="2">The sequence shown here is derived from an EMBL/GenBank/DDBJ whole genome shotgun (WGS) entry which is preliminary data.</text>
</comment>
<dbReference type="Pfam" id="PF07734">
    <property type="entry name" value="FBA_1"/>
    <property type="match status" value="1"/>
</dbReference>
<protein>
    <recommendedName>
        <fullName evidence="1">F-box associated beta-propeller type 1 domain-containing protein</fullName>
    </recommendedName>
</protein>
<dbReference type="PANTHER" id="PTHR31672">
    <property type="entry name" value="BNACNNG10540D PROTEIN"/>
    <property type="match status" value="1"/>
</dbReference>